<comment type="caution">
    <text evidence="1">The sequence shown here is derived from an EMBL/GenBank/DDBJ whole genome shotgun (WGS) entry which is preliminary data.</text>
</comment>
<evidence type="ECO:0000313" key="1">
    <source>
        <dbReference type="EMBL" id="GBR74285.1"/>
    </source>
</evidence>
<dbReference type="Proteomes" id="UP000269352">
    <property type="component" value="Unassembled WGS sequence"/>
</dbReference>
<organism evidence="1 2">
    <name type="scientific">Termititenax aidoneus</name>
    <dbReference type="NCBI Taxonomy" id="2218524"/>
    <lineage>
        <taxon>Bacteria</taxon>
        <taxon>Bacillati</taxon>
        <taxon>Candidatus Margulisiibacteriota</taxon>
        <taxon>Candidatus Termititenacia</taxon>
        <taxon>Candidatus Termititenacales</taxon>
        <taxon>Candidatus Termititenacaceae</taxon>
        <taxon>Candidatus Termititenax</taxon>
    </lineage>
</organism>
<dbReference type="Pfam" id="PF21716">
    <property type="entry name" value="dnstrm_HI1420"/>
    <property type="match status" value="1"/>
</dbReference>
<reference evidence="1 2" key="1">
    <citation type="journal article" date="2019" name="ISME J.">
        <title>Genome analyses of uncultured TG2/ZB3 bacteria in 'Margulisbacteria' specifically attached to ectosymbiotic spirochetes of protists in the termite gut.</title>
        <authorList>
            <person name="Utami Y.D."/>
            <person name="Kuwahara H."/>
            <person name="Igai K."/>
            <person name="Murakami T."/>
            <person name="Sugaya K."/>
            <person name="Morikawa T."/>
            <person name="Nagura Y."/>
            <person name="Yuki M."/>
            <person name="Deevong P."/>
            <person name="Inoue T."/>
            <person name="Kihara K."/>
            <person name="Lo N."/>
            <person name="Yamada A."/>
            <person name="Ohkuma M."/>
            <person name="Hongoh Y."/>
        </authorList>
    </citation>
    <scope>NUCLEOTIDE SEQUENCE [LARGE SCALE GENOMIC DNA]</scope>
    <source>
        <strain evidence="1">NkOx7-01</strain>
    </source>
</reference>
<gene>
    <name evidence="1" type="ORF">NO1_1490</name>
</gene>
<protein>
    <submittedName>
        <fullName evidence="1">Transcriptional regulator XRE family</fullName>
    </submittedName>
</protein>
<dbReference type="InterPro" id="IPR014057">
    <property type="entry name" value="HI1420"/>
</dbReference>
<dbReference type="AlphaFoldDB" id="A0A388TD22"/>
<sequence length="96" mass="10748">MLKTTKFDIYKHLKTEKDIKEYLEVVFENYSDEPDFITDALGVAAKARGMLKTAQETGLSRVGLYRSLTKGGDPKISTVSKVAHTLGYRLALVPLR</sequence>
<proteinExistence type="predicted"/>
<accession>A0A388TD22</accession>
<dbReference type="PANTHER" id="PTHR40275">
    <property type="entry name" value="SSL7038 PROTEIN"/>
    <property type="match status" value="1"/>
</dbReference>
<dbReference type="NCBIfam" id="TIGR02684">
    <property type="entry name" value="dnstrm_HI1420"/>
    <property type="match status" value="1"/>
</dbReference>
<dbReference type="PANTHER" id="PTHR40275:SF1">
    <property type="entry name" value="SSL7038 PROTEIN"/>
    <property type="match status" value="1"/>
</dbReference>
<evidence type="ECO:0000313" key="2">
    <source>
        <dbReference type="Proteomes" id="UP000269352"/>
    </source>
</evidence>
<name>A0A388TD22_TERA1</name>
<keyword evidence="2" id="KW-1185">Reference proteome</keyword>
<dbReference type="EMBL" id="BGZN01000038">
    <property type="protein sequence ID" value="GBR74285.1"/>
    <property type="molecule type" value="Genomic_DNA"/>
</dbReference>